<protein>
    <submittedName>
        <fullName evidence="9">Penicillin-binding protein activator</fullName>
    </submittedName>
</protein>
<keyword evidence="1 8" id="KW-0732">Signal</keyword>
<keyword evidence="3" id="KW-0573">Peptidoglycan synthesis</keyword>
<dbReference type="EMBL" id="CP119078">
    <property type="protein sequence ID" value="WED42937.1"/>
    <property type="molecule type" value="Genomic_DNA"/>
</dbReference>
<proteinExistence type="predicted"/>
<evidence type="ECO:0000256" key="5">
    <source>
        <dbReference type="ARBA" id="ARBA00023139"/>
    </source>
</evidence>
<organism evidence="9 10">
    <name type="scientific">Legionella cardiaca</name>
    <dbReference type="NCBI Taxonomy" id="1071983"/>
    <lineage>
        <taxon>Bacteria</taxon>
        <taxon>Pseudomonadati</taxon>
        <taxon>Pseudomonadota</taxon>
        <taxon>Gammaproteobacteria</taxon>
        <taxon>Legionellales</taxon>
        <taxon>Legionellaceae</taxon>
        <taxon>Legionella</taxon>
    </lineage>
</organism>
<dbReference type="InterPro" id="IPR028082">
    <property type="entry name" value="Peripla_BP_I"/>
</dbReference>
<dbReference type="Pfam" id="PF04348">
    <property type="entry name" value="LppC"/>
    <property type="match status" value="1"/>
</dbReference>
<keyword evidence="7" id="KW-0449">Lipoprotein</keyword>
<evidence type="ECO:0000256" key="2">
    <source>
        <dbReference type="ARBA" id="ARBA00022960"/>
    </source>
</evidence>
<dbReference type="RefSeq" id="WP_275088752.1">
    <property type="nucleotide sequence ID" value="NZ_CP119078.1"/>
</dbReference>
<evidence type="ECO:0000256" key="7">
    <source>
        <dbReference type="ARBA" id="ARBA00023288"/>
    </source>
</evidence>
<keyword evidence="6" id="KW-0998">Cell outer membrane</keyword>
<sequence>MLAKSLKIISLLAAVTLLSQCTKVAENQAQTPRVNQQVTTPYSMPASAYLALAKNQGGDEQQNLLIMAAGRQIYDGQWRDGISTLSQTSSSLSPVQASEKNILLAKTDVIREQPKAAIAKLSGVGDINSLPAFYQAQYHEVLATAYEAVGNATDSITERIKLEHLLPDETARANNSRILWLTLTKLPLAELNTLAVEAKEGSDMQGWMKLALIARQSSGNSAATLAQVEDWQDQYPAHPANGILPSPLSSVKPYLNRTPRQMALLLPLSGPLAGPGGAIRDGFMAAANTAGGNANIRLYDTAKGNVTELYQQALSDGADYVVGPLSKADVASVAALDHPVPTLLLNDMETELNTNAYRFGLSPSNEARQVAAKATKNGHKRALIIAPAGAWGDEIVSAFTAQWHKAGGTIADKLSYANNSDLNIAIRALLRVTESQGREKQIKQLLGQNIQVTPSRRQDFDMIFLLAYPSKARQIMPLLKYYFAGNVPVYATSTVYSGSTNAMKDKDLDGIIFCDMPWVFAHQMGSRNWPEQLNSYNRLYALGLDSYALATQLNQLLLFPAMGIHDKSGVLYLNQTQQVARIPAWAQFKGGVAITMTANS</sequence>
<dbReference type="InterPro" id="IPR011990">
    <property type="entry name" value="TPR-like_helical_dom_sf"/>
</dbReference>
<evidence type="ECO:0000256" key="4">
    <source>
        <dbReference type="ARBA" id="ARBA00023136"/>
    </source>
</evidence>
<evidence type="ECO:0000256" key="3">
    <source>
        <dbReference type="ARBA" id="ARBA00022984"/>
    </source>
</evidence>
<dbReference type="SUPFAM" id="SSF53822">
    <property type="entry name" value="Periplasmic binding protein-like I"/>
    <property type="match status" value="1"/>
</dbReference>
<gene>
    <name evidence="9" type="ORF">PXX05_13695</name>
</gene>
<keyword evidence="4" id="KW-0472">Membrane</keyword>
<dbReference type="InterPro" id="IPR007443">
    <property type="entry name" value="LpoA"/>
</dbReference>
<feature type="signal peptide" evidence="8">
    <location>
        <begin position="1"/>
        <end position="25"/>
    </location>
</feature>
<dbReference type="Gene3D" id="1.25.40.650">
    <property type="match status" value="1"/>
</dbReference>
<dbReference type="Gene3D" id="1.25.40.10">
    <property type="entry name" value="Tetratricopeptide repeat domain"/>
    <property type="match status" value="1"/>
</dbReference>
<feature type="chain" id="PRO_5046841206" evidence="8">
    <location>
        <begin position="26"/>
        <end position="600"/>
    </location>
</feature>
<accession>A0ABY8AUY0</accession>
<keyword evidence="2" id="KW-0133">Cell shape</keyword>
<dbReference type="PANTHER" id="PTHR38038:SF1">
    <property type="entry name" value="PENICILLIN-BINDING PROTEIN ACTIVATOR LPOA"/>
    <property type="match status" value="1"/>
</dbReference>
<evidence type="ECO:0000313" key="9">
    <source>
        <dbReference type="EMBL" id="WED42937.1"/>
    </source>
</evidence>
<name>A0ABY8AUY0_9GAMM</name>
<evidence type="ECO:0000256" key="8">
    <source>
        <dbReference type="SAM" id="SignalP"/>
    </source>
</evidence>
<dbReference type="PANTHER" id="PTHR38038">
    <property type="entry name" value="PENICILLIN-BINDING PROTEIN ACTIVATOR LPOA"/>
    <property type="match status" value="1"/>
</dbReference>
<dbReference type="Gene3D" id="3.40.50.2300">
    <property type="match status" value="2"/>
</dbReference>
<evidence type="ECO:0000313" key="10">
    <source>
        <dbReference type="Proteomes" id="UP001222087"/>
    </source>
</evidence>
<keyword evidence="10" id="KW-1185">Reference proteome</keyword>
<keyword evidence="5" id="KW-0564">Palmitate</keyword>
<evidence type="ECO:0000256" key="1">
    <source>
        <dbReference type="ARBA" id="ARBA00022729"/>
    </source>
</evidence>
<evidence type="ECO:0000256" key="6">
    <source>
        <dbReference type="ARBA" id="ARBA00023237"/>
    </source>
</evidence>
<dbReference type="CDD" id="cd06339">
    <property type="entry name" value="PBP1_YraM_LppC_lipoprotein-like"/>
    <property type="match status" value="1"/>
</dbReference>
<dbReference type="Proteomes" id="UP001222087">
    <property type="component" value="Chromosome"/>
</dbReference>
<reference evidence="9 10" key="1">
    <citation type="submission" date="2023-02" db="EMBL/GenBank/DDBJ databases">
        <title>Genome Sequence of L. cardiaca H63T.</title>
        <authorList>
            <person name="Lopez A.E."/>
            <person name="Cianciotto N.P."/>
        </authorList>
    </citation>
    <scope>NUCLEOTIDE SEQUENCE [LARGE SCALE GENOMIC DNA]</scope>
    <source>
        <strain evidence="9 10">H63</strain>
    </source>
</reference>